<feature type="domain" description="VTT" evidence="2">
    <location>
        <begin position="56"/>
        <end position="181"/>
    </location>
</feature>
<protein>
    <recommendedName>
        <fullName evidence="2">VTT domain-containing protein</fullName>
    </recommendedName>
</protein>
<dbReference type="EMBL" id="RRCH01000031">
    <property type="protein sequence ID" value="RRJ28894.1"/>
    <property type="molecule type" value="Genomic_DNA"/>
</dbReference>
<dbReference type="AlphaFoldDB" id="A0A3P3R692"/>
<feature type="transmembrane region" description="Helical" evidence="1">
    <location>
        <begin position="132"/>
        <end position="155"/>
    </location>
</feature>
<accession>A0A3P3R692</accession>
<dbReference type="Proteomes" id="UP000282322">
    <property type="component" value="Unassembled WGS sequence"/>
</dbReference>
<feature type="transmembrane region" description="Helical" evidence="1">
    <location>
        <begin position="73"/>
        <end position="94"/>
    </location>
</feature>
<evidence type="ECO:0000256" key="1">
    <source>
        <dbReference type="SAM" id="Phobius"/>
    </source>
</evidence>
<dbReference type="Pfam" id="PF09335">
    <property type="entry name" value="VTT_dom"/>
    <property type="match status" value="1"/>
</dbReference>
<evidence type="ECO:0000259" key="2">
    <source>
        <dbReference type="Pfam" id="PF09335"/>
    </source>
</evidence>
<keyword evidence="4" id="KW-1185">Reference proteome</keyword>
<feature type="transmembrane region" description="Helical" evidence="1">
    <location>
        <begin position="167"/>
        <end position="190"/>
    </location>
</feature>
<proteinExistence type="predicted"/>
<keyword evidence="1" id="KW-0812">Transmembrane</keyword>
<dbReference type="InterPro" id="IPR051311">
    <property type="entry name" value="DedA_domain"/>
</dbReference>
<name>A0A3P3R692_9EURY</name>
<evidence type="ECO:0000313" key="3">
    <source>
        <dbReference type="EMBL" id="RRJ28894.1"/>
    </source>
</evidence>
<keyword evidence="1" id="KW-1133">Transmembrane helix</keyword>
<evidence type="ECO:0000313" key="4">
    <source>
        <dbReference type="Proteomes" id="UP000282322"/>
    </source>
</evidence>
<sequence length="191" mass="20579">MSVIPELADPLSPLFPLLVENGSWELKRAVKHAVGPFGLILIFIYSFLIAVVLPFPSEVVLAAPLNLGVPEWITMALIVVVSSIGKALGSVFALTIGDKTIHSGPVIRAVERTGIDIVRISQRKTVQIAQQYGYLGLAAALCVPGFPDTLSIYAFTVIEQNYLKFAAATFIGSVGRLVIWLAGIEIVFLVF</sequence>
<dbReference type="PANTHER" id="PTHR42709">
    <property type="entry name" value="ALKALINE PHOSPHATASE LIKE PROTEIN"/>
    <property type="match status" value="1"/>
</dbReference>
<keyword evidence="1" id="KW-0472">Membrane</keyword>
<dbReference type="InterPro" id="IPR032816">
    <property type="entry name" value="VTT_dom"/>
</dbReference>
<gene>
    <name evidence="3" type="ORF">EIK79_14355</name>
</gene>
<reference evidence="3 4" key="1">
    <citation type="submission" date="2018-11" db="EMBL/GenBank/DDBJ databases">
        <title>Taxonoimc description of Halomarina strain SPP-AMP-1.</title>
        <authorList>
            <person name="Pal Y."/>
            <person name="Srinivasana K."/>
            <person name="Verma A."/>
            <person name="Kumar P."/>
        </authorList>
    </citation>
    <scope>NUCLEOTIDE SEQUENCE [LARGE SCALE GENOMIC DNA]</scope>
    <source>
        <strain evidence="3 4">SPP-AMP-1</strain>
    </source>
</reference>
<feature type="transmembrane region" description="Helical" evidence="1">
    <location>
        <begin position="33"/>
        <end position="53"/>
    </location>
</feature>
<organism evidence="3 4">
    <name type="scientific">Halocatena pleomorpha</name>
    <dbReference type="NCBI Taxonomy" id="1785090"/>
    <lineage>
        <taxon>Archaea</taxon>
        <taxon>Methanobacteriati</taxon>
        <taxon>Methanobacteriota</taxon>
        <taxon>Stenosarchaea group</taxon>
        <taxon>Halobacteria</taxon>
        <taxon>Halobacteriales</taxon>
        <taxon>Natronomonadaceae</taxon>
        <taxon>Halocatena</taxon>
    </lineage>
</organism>
<comment type="caution">
    <text evidence="3">The sequence shown here is derived from an EMBL/GenBank/DDBJ whole genome shotgun (WGS) entry which is preliminary data.</text>
</comment>